<reference evidence="7 8" key="1">
    <citation type="submission" date="2011-05" db="EMBL/GenBank/DDBJ databases">
        <title>Complete sequence of Isoptericola variabilis 225.</title>
        <authorList>
            <consortium name="US DOE Joint Genome Institute"/>
            <person name="Lucas S."/>
            <person name="Han J."/>
            <person name="Lapidus A."/>
            <person name="Cheng J.-F."/>
            <person name="Goodwin L."/>
            <person name="Pitluck S."/>
            <person name="Peters L."/>
            <person name="Mikhailova N."/>
            <person name="Zeytun A."/>
            <person name="Han C."/>
            <person name="Tapia R."/>
            <person name="Land M."/>
            <person name="Hauser L."/>
            <person name="Kyrpides N."/>
            <person name="Ivanova N."/>
            <person name="Pagani I."/>
            <person name="Siebers A."/>
            <person name="Allgaier M."/>
            <person name="Thelen M."/>
            <person name="Hugenholtz P."/>
            <person name="Gladden J."/>
            <person name="Woyke T."/>
        </authorList>
    </citation>
    <scope>NUCLEOTIDE SEQUENCE [LARGE SCALE GENOMIC DNA]</scope>
    <source>
        <strain evidence="8">225</strain>
    </source>
</reference>
<dbReference type="GO" id="GO:0030313">
    <property type="term" value="C:cell envelope"/>
    <property type="evidence" value="ECO:0007669"/>
    <property type="project" value="UniProtKB-SubCell"/>
</dbReference>
<comment type="subcellular location">
    <subcellularLocation>
        <location evidence="1">Cell envelope</location>
    </subcellularLocation>
</comment>
<dbReference type="Gene3D" id="3.40.50.2300">
    <property type="match status" value="2"/>
</dbReference>
<dbReference type="PROSITE" id="PS51257">
    <property type="entry name" value="PROKAR_LIPOPROTEIN"/>
    <property type="match status" value="1"/>
</dbReference>
<name>F6FQM1_ISOV2</name>
<dbReference type="HOGENOM" id="CLU_037628_3_9_11"/>
<feature type="domain" description="Periplasmic binding protein" evidence="6">
    <location>
        <begin position="106"/>
        <end position="360"/>
    </location>
</feature>
<dbReference type="RefSeq" id="WP_013839308.1">
    <property type="nucleotide sequence ID" value="NC_015588.1"/>
</dbReference>
<dbReference type="EMBL" id="CP002810">
    <property type="protein sequence ID" value="AEG44917.1"/>
    <property type="molecule type" value="Genomic_DNA"/>
</dbReference>
<protein>
    <submittedName>
        <fullName evidence="7">Monosaccharide-binding protein</fullName>
    </submittedName>
</protein>
<evidence type="ECO:0000256" key="1">
    <source>
        <dbReference type="ARBA" id="ARBA00004196"/>
    </source>
</evidence>
<dbReference type="STRING" id="743718.Isova_2197"/>
<dbReference type="PANTHER" id="PTHR46847:SF1">
    <property type="entry name" value="D-ALLOSE-BINDING PERIPLASMIC PROTEIN-RELATED"/>
    <property type="match status" value="1"/>
</dbReference>
<evidence type="ECO:0000256" key="3">
    <source>
        <dbReference type="ARBA" id="ARBA00022729"/>
    </source>
</evidence>
<evidence type="ECO:0000256" key="5">
    <source>
        <dbReference type="SAM" id="SignalP"/>
    </source>
</evidence>
<keyword evidence="8" id="KW-1185">Reference proteome</keyword>
<dbReference type="Proteomes" id="UP000009236">
    <property type="component" value="Chromosome"/>
</dbReference>
<dbReference type="InterPro" id="IPR025997">
    <property type="entry name" value="SBP_2_dom"/>
</dbReference>
<dbReference type="eggNOG" id="COG1879">
    <property type="taxonomic scope" value="Bacteria"/>
</dbReference>
<dbReference type="AlphaFoldDB" id="F6FQM1"/>
<dbReference type="SUPFAM" id="SSF53822">
    <property type="entry name" value="Periplasmic binding protein-like I"/>
    <property type="match status" value="1"/>
</dbReference>
<comment type="similarity">
    <text evidence="2">Belongs to the bacterial solute-binding protein 2 family.</text>
</comment>
<evidence type="ECO:0000259" key="6">
    <source>
        <dbReference type="Pfam" id="PF13407"/>
    </source>
</evidence>
<gene>
    <name evidence="7" type="ordered locus">Isova_2197</name>
</gene>
<feature type="signal peptide" evidence="5">
    <location>
        <begin position="1"/>
        <end position="22"/>
    </location>
</feature>
<dbReference type="InterPro" id="IPR028082">
    <property type="entry name" value="Peripla_BP_I"/>
</dbReference>
<evidence type="ECO:0000313" key="8">
    <source>
        <dbReference type="Proteomes" id="UP000009236"/>
    </source>
</evidence>
<evidence type="ECO:0000313" key="7">
    <source>
        <dbReference type="EMBL" id="AEG44917.1"/>
    </source>
</evidence>
<evidence type="ECO:0000256" key="4">
    <source>
        <dbReference type="SAM" id="MobiDB-lite"/>
    </source>
</evidence>
<keyword evidence="3 5" id="KW-0732">Signal</keyword>
<accession>F6FQM1</accession>
<organism evidence="8">
    <name type="scientific">Isoptericola variabilis (strain 225)</name>
    <dbReference type="NCBI Taxonomy" id="743718"/>
    <lineage>
        <taxon>Bacteria</taxon>
        <taxon>Bacillati</taxon>
        <taxon>Actinomycetota</taxon>
        <taxon>Actinomycetes</taxon>
        <taxon>Micrococcales</taxon>
        <taxon>Promicromonosporaceae</taxon>
        <taxon>Isoptericola</taxon>
    </lineage>
</organism>
<feature type="compositionally biased region" description="Acidic residues" evidence="4">
    <location>
        <begin position="37"/>
        <end position="47"/>
    </location>
</feature>
<dbReference type="KEGG" id="iva:Isova_2197"/>
<feature type="chain" id="PRO_5039661921" evidence="5">
    <location>
        <begin position="23"/>
        <end position="411"/>
    </location>
</feature>
<evidence type="ECO:0000256" key="2">
    <source>
        <dbReference type="ARBA" id="ARBA00007639"/>
    </source>
</evidence>
<proteinExistence type="inferred from homology"/>
<dbReference type="Pfam" id="PF13407">
    <property type="entry name" value="Peripla_BP_4"/>
    <property type="match status" value="1"/>
</dbReference>
<dbReference type="PANTHER" id="PTHR46847">
    <property type="entry name" value="D-ALLOSE-BINDING PERIPLASMIC PROTEIN-RELATED"/>
    <property type="match status" value="1"/>
</dbReference>
<sequence>MKRVRARALVAGAATAVLLGTAACTTDTPAEIPPEAAAEETAEEGSESESGANSEWFVQADYDRELAQRDIEPEGPADQPWLQAIEPEYVDTSEYASPGGDKTLCFSNASVSNPWRVTGWITMQQQVEVLKEQGVIGEFRVSDAADDDNKQISDIQAFVENGDCDAIIISPSTTATLTPAVEAACESGTPVIVFDRGVNTDCMVTFIHPIGGYAYGADGAEYLVENLDPGSKVLALRILPGVDVLEHRWAAADRIFSEADIDVVGVEFTGGDAAQIKDIVTQYLQRGDIHGIWMDAGDGAVAAVEAFEDAGKPYPVFMGEDEMSFLRKWEETGMNAIAAVYSNFQWRTPVLAAQMIWEGQEVPEEWVLPQDPIESDELGAYLEANADMPSLHYAKFGGEDLPGFPEAWTDR</sequence>
<feature type="region of interest" description="Disordered" evidence="4">
    <location>
        <begin position="34"/>
        <end position="55"/>
    </location>
</feature>
<dbReference type="GO" id="GO:0030246">
    <property type="term" value="F:carbohydrate binding"/>
    <property type="evidence" value="ECO:0007669"/>
    <property type="project" value="UniProtKB-ARBA"/>
</dbReference>